<reference evidence="6 7" key="1">
    <citation type="submission" date="2020-07" db="EMBL/GenBank/DDBJ databases">
        <title>Genomic Encyclopedia of Type Strains, Phase IV (KMG-V): Genome sequencing to study the core and pangenomes of soil and plant-associated prokaryotes.</title>
        <authorList>
            <person name="Whitman W."/>
        </authorList>
    </citation>
    <scope>NUCLEOTIDE SEQUENCE [LARGE SCALE GENOMIC DNA]</scope>
    <source>
        <strain evidence="6 7">M8UP30</strain>
    </source>
</reference>
<dbReference type="Pfam" id="PF03737">
    <property type="entry name" value="RraA-like"/>
    <property type="match status" value="1"/>
</dbReference>
<dbReference type="Proteomes" id="UP000534186">
    <property type="component" value="Unassembled WGS sequence"/>
</dbReference>
<evidence type="ECO:0000256" key="5">
    <source>
        <dbReference type="PIRSR" id="PIRSR605493-1"/>
    </source>
</evidence>
<name>A0A7Y9NNB4_9BACT</name>
<evidence type="ECO:0000256" key="4">
    <source>
        <dbReference type="ARBA" id="ARBA00030169"/>
    </source>
</evidence>
<comment type="cofactor">
    <cofactor evidence="1">
        <name>a divalent metal cation</name>
        <dbReference type="ChEBI" id="CHEBI:60240"/>
    </cofactor>
</comment>
<evidence type="ECO:0000256" key="3">
    <source>
        <dbReference type="ARBA" id="ARBA00029596"/>
    </source>
</evidence>
<proteinExistence type="predicted"/>
<dbReference type="InterPro" id="IPR005493">
    <property type="entry name" value="RraA/RraA-like"/>
</dbReference>
<evidence type="ECO:0000256" key="1">
    <source>
        <dbReference type="ARBA" id="ARBA00001968"/>
    </source>
</evidence>
<dbReference type="AlphaFoldDB" id="A0A7Y9NNB4"/>
<dbReference type="EMBL" id="JACCCV010000001">
    <property type="protein sequence ID" value="NYF51938.1"/>
    <property type="molecule type" value="Genomic_DNA"/>
</dbReference>
<evidence type="ECO:0000256" key="2">
    <source>
        <dbReference type="ARBA" id="ARBA00016549"/>
    </source>
</evidence>
<organism evidence="6 7">
    <name type="scientific">Tunturiibacter lichenicola</name>
    <dbReference type="NCBI Taxonomy" id="2051959"/>
    <lineage>
        <taxon>Bacteria</taxon>
        <taxon>Pseudomonadati</taxon>
        <taxon>Acidobacteriota</taxon>
        <taxon>Terriglobia</taxon>
        <taxon>Terriglobales</taxon>
        <taxon>Acidobacteriaceae</taxon>
        <taxon>Tunturiibacter</taxon>
    </lineage>
</organism>
<dbReference type="CDD" id="cd16841">
    <property type="entry name" value="RraA_family"/>
    <property type="match status" value="1"/>
</dbReference>
<keyword evidence="5" id="KW-0460">Magnesium</keyword>
<keyword evidence="5" id="KW-0479">Metal-binding</keyword>
<dbReference type="Gene3D" id="3.50.30.40">
    <property type="entry name" value="Ribonuclease E inhibitor RraA/RraA-like"/>
    <property type="match status" value="1"/>
</dbReference>
<gene>
    <name evidence="6" type="ORF">HDF12_002303</name>
</gene>
<dbReference type="InterPro" id="IPR036704">
    <property type="entry name" value="RraA/RraA-like_sf"/>
</dbReference>
<protein>
    <recommendedName>
        <fullName evidence="2">Putative 4-hydroxy-4-methyl-2-oxoglutarate aldolase</fullName>
    </recommendedName>
    <alternativeName>
        <fullName evidence="3">Regulator of ribonuclease activity homolog</fullName>
    </alternativeName>
    <alternativeName>
        <fullName evidence="4">RraA-like protein</fullName>
    </alternativeName>
</protein>
<dbReference type="SUPFAM" id="SSF89562">
    <property type="entry name" value="RraA-like"/>
    <property type="match status" value="1"/>
</dbReference>
<sequence>MTSNKTSWIRPITGTVAAVFLCCTVLTLMQKVNADAQKTSAEYAADPAAMIDAYRHVEAASVSDAIEQLLHEKRYMSHRMQAVFPTKFAGAALTVKLTKQENHDPAALTGMLQAIDSGSAGSVYVMQVEDGADIAGMGGLMGTAMFARGFAGAVVDGGVRDLPQLKRIGFPVYSTGPVPSTSVSHYRFGGVNVPILCDGVAVAANDIVVADQDGVVVVPREHAADILVLAQKLDNSEHSMYPFIEKFHSITEAVRQFGRI</sequence>
<comment type="caution">
    <text evidence="6">The sequence shown here is derived from an EMBL/GenBank/DDBJ whole genome shotgun (WGS) entry which is preliminary data.</text>
</comment>
<feature type="binding site" evidence="5">
    <location>
        <begin position="138"/>
        <end position="141"/>
    </location>
    <ligand>
        <name>substrate</name>
    </ligand>
</feature>
<feature type="binding site" evidence="5">
    <location>
        <position position="160"/>
    </location>
    <ligand>
        <name>substrate</name>
    </ligand>
</feature>
<comment type="cofactor">
    <cofactor evidence="5">
        <name>Mg(2+)</name>
        <dbReference type="ChEBI" id="CHEBI:18420"/>
    </cofactor>
</comment>
<evidence type="ECO:0000313" key="6">
    <source>
        <dbReference type="EMBL" id="NYF51938.1"/>
    </source>
</evidence>
<accession>A0A7Y9NNB4</accession>
<dbReference type="PANTHER" id="PTHR33254">
    <property type="entry name" value="4-HYDROXY-4-METHYL-2-OXOGLUTARATE ALDOLASE 3-RELATED"/>
    <property type="match status" value="1"/>
</dbReference>
<dbReference type="PANTHER" id="PTHR33254:SF4">
    <property type="entry name" value="4-HYDROXY-4-METHYL-2-OXOGLUTARATE ALDOLASE 3-RELATED"/>
    <property type="match status" value="1"/>
</dbReference>
<evidence type="ECO:0000313" key="7">
    <source>
        <dbReference type="Proteomes" id="UP000534186"/>
    </source>
</evidence>
<feature type="binding site" evidence="5">
    <location>
        <position position="161"/>
    </location>
    <ligand>
        <name>Mg(2+)</name>
        <dbReference type="ChEBI" id="CHEBI:18420"/>
    </ligand>
</feature>
<dbReference type="GO" id="GO:0046872">
    <property type="term" value="F:metal ion binding"/>
    <property type="evidence" value="ECO:0007669"/>
    <property type="project" value="UniProtKB-KW"/>
</dbReference>